<gene>
    <name evidence="3" type="primary">Bdh1_0</name>
    <name evidence="3" type="ORF">Anas_08779</name>
</gene>
<evidence type="ECO:0000256" key="1">
    <source>
        <dbReference type="ARBA" id="ARBA00023002"/>
    </source>
</evidence>
<feature type="transmembrane region" description="Helical" evidence="2">
    <location>
        <begin position="12"/>
        <end position="42"/>
    </location>
</feature>
<evidence type="ECO:0000313" key="3">
    <source>
        <dbReference type="EMBL" id="KAB7495048.1"/>
    </source>
</evidence>
<keyword evidence="2" id="KW-0812">Transmembrane</keyword>
<dbReference type="InterPro" id="IPR036291">
    <property type="entry name" value="NAD(P)-bd_dom_sf"/>
</dbReference>
<dbReference type="OrthoDB" id="6339843at2759"/>
<keyword evidence="2" id="KW-0472">Membrane</keyword>
<dbReference type="EMBL" id="SEYY01023158">
    <property type="protein sequence ID" value="KAB7495048.1"/>
    <property type="molecule type" value="Genomic_DNA"/>
</dbReference>
<dbReference type="GO" id="GO:0008202">
    <property type="term" value="P:steroid metabolic process"/>
    <property type="evidence" value="ECO:0007669"/>
    <property type="project" value="TreeGrafter"/>
</dbReference>
<dbReference type="AlphaFoldDB" id="A0A5N5SMV8"/>
<accession>A0A5N5SMV8</accession>
<dbReference type="PROSITE" id="PS00061">
    <property type="entry name" value="ADH_SHORT"/>
    <property type="match status" value="1"/>
</dbReference>
<sequence>MFHWTVDKSAQILLIGTVSALIGLIIGTISAYCGFCLFLLLWGTGSGYYVVRAMQQISPIGKAVLVTGCDTGIGNQLALHLDKLGFRVFAGCLFANKGGEGATKLKENGSKKLHVIQLDVTSDEELQEARETIEKILPENECFWGVVNNAGLSTFGNLEWVPLSTVKRIADVNVFGMISVIKTFLPLIRKSKGRIVNSSSTLGRISAPMRSSYVASKFAVEGLSDCLRSEMKPLGIDVCIIEPGNFCAATGIFTPDSVEKIAENMWETMSEETQELCGKETYRNSVEIMKTFIVGGNTDVMPVLISMEEALTQKYPQPRYQSMDGLYKARIFVGTPLPGVGT</sequence>
<keyword evidence="2" id="KW-1133">Transmembrane helix</keyword>
<dbReference type="InterPro" id="IPR020904">
    <property type="entry name" value="Sc_DH/Rdtase_CS"/>
</dbReference>
<dbReference type="SUPFAM" id="SSF51735">
    <property type="entry name" value="NAD(P)-binding Rossmann-fold domains"/>
    <property type="match status" value="1"/>
</dbReference>
<dbReference type="Proteomes" id="UP000326759">
    <property type="component" value="Unassembled WGS sequence"/>
</dbReference>
<organism evidence="3 4">
    <name type="scientific">Armadillidium nasatum</name>
    <dbReference type="NCBI Taxonomy" id="96803"/>
    <lineage>
        <taxon>Eukaryota</taxon>
        <taxon>Metazoa</taxon>
        <taxon>Ecdysozoa</taxon>
        <taxon>Arthropoda</taxon>
        <taxon>Crustacea</taxon>
        <taxon>Multicrustacea</taxon>
        <taxon>Malacostraca</taxon>
        <taxon>Eumalacostraca</taxon>
        <taxon>Peracarida</taxon>
        <taxon>Isopoda</taxon>
        <taxon>Oniscidea</taxon>
        <taxon>Crinocheta</taxon>
        <taxon>Armadillidiidae</taxon>
        <taxon>Armadillidium</taxon>
    </lineage>
</organism>
<dbReference type="PANTHER" id="PTHR43313">
    <property type="entry name" value="SHORT-CHAIN DEHYDROGENASE/REDUCTASE FAMILY 9C"/>
    <property type="match status" value="1"/>
</dbReference>
<keyword evidence="4" id="KW-1185">Reference proteome</keyword>
<dbReference type="Pfam" id="PF00106">
    <property type="entry name" value="adh_short"/>
    <property type="match status" value="1"/>
</dbReference>
<reference evidence="3 4" key="1">
    <citation type="journal article" date="2019" name="PLoS Biol.">
        <title>Sex chromosomes control vertical transmission of feminizing Wolbachia symbionts in an isopod.</title>
        <authorList>
            <person name="Becking T."/>
            <person name="Chebbi M.A."/>
            <person name="Giraud I."/>
            <person name="Moumen B."/>
            <person name="Laverre T."/>
            <person name="Caubet Y."/>
            <person name="Peccoud J."/>
            <person name="Gilbert C."/>
            <person name="Cordaux R."/>
        </authorList>
    </citation>
    <scope>NUCLEOTIDE SEQUENCE [LARGE SCALE GENOMIC DNA]</scope>
    <source>
        <strain evidence="3">ANa2</strain>
        <tissue evidence="3">Whole body excluding digestive tract and cuticle</tissue>
    </source>
</reference>
<protein>
    <submittedName>
        <fullName evidence="3">D-beta-hydroxybutyrate dehydrogenase, mitochondrial</fullName>
    </submittedName>
</protein>
<dbReference type="InterPro" id="IPR002347">
    <property type="entry name" value="SDR_fam"/>
</dbReference>
<comment type="caution">
    <text evidence="3">The sequence shown here is derived from an EMBL/GenBank/DDBJ whole genome shotgun (WGS) entry which is preliminary data.</text>
</comment>
<name>A0A5N5SMV8_9CRUS</name>
<evidence type="ECO:0000313" key="4">
    <source>
        <dbReference type="Proteomes" id="UP000326759"/>
    </source>
</evidence>
<dbReference type="PRINTS" id="PR00081">
    <property type="entry name" value="GDHRDH"/>
</dbReference>
<dbReference type="GO" id="GO:0016491">
    <property type="term" value="F:oxidoreductase activity"/>
    <property type="evidence" value="ECO:0007669"/>
    <property type="project" value="UniProtKB-KW"/>
</dbReference>
<proteinExistence type="predicted"/>
<dbReference type="Gene3D" id="3.40.50.720">
    <property type="entry name" value="NAD(P)-binding Rossmann-like Domain"/>
    <property type="match status" value="1"/>
</dbReference>
<keyword evidence="1" id="KW-0560">Oxidoreductase</keyword>
<dbReference type="PANTHER" id="PTHR43313:SF36">
    <property type="entry name" value="D-BETA-HYDROXYBUTYRATE DEHYDROGENASE, MITOCHONDRIAL"/>
    <property type="match status" value="1"/>
</dbReference>
<evidence type="ECO:0000256" key="2">
    <source>
        <dbReference type="SAM" id="Phobius"/>
    </source>
</evidence>